<proteinExistence type="predicted"/>
<name>A0A3B1DFA1_9ZZZZ</name>
<dbReference type="EMBL" id="UOGD01000378">
    <property type="protein sequence ID" value="VAX27317.1"/>
    <property type="molecule type" value="Genomic_DNA"/>
</dbReference>
<accession>A0A3B1DFA1</accession>
<evidence type="ECO:0000313" key="1">
    <source>
        <dbReference type="EMBL" id="VAX27317.1"/>
    </source>
</evidence>
<dbReference type="AlphaFoldDB" id="A0A3B1DFA1"/>
<protein>
    <recommendedName>
        <fullName evidence="2">WYL domain-containing protein</fullName>
    </recommendedName>
</protein>
<gene>
    <name evidence="1" type="ORF">MNBD_IGNAVI01-1171</name>
</gene>
<reference evidence="1" key="1">
    <citation type="submission" date="2018-06" db="EMBL/GenBank/DDBJ databases">
        <authorList>
            <person name="Zhirakovskaya E."/>
        </authorList>
    </citation>
    <scope>NUCLEOTIDE SEQUENCE</scope>
</reference>
<sequence length="79" mass="9230">MKTEIFSRAISNRNRVKLLYNLQETLLEPYFLSINRNGKKVVFGRINNSAEIKMIEYDKIFNIKILGCSHFSPIIPILN</sequence>
<organism evidence="1">
    <name type="scientific">hydrothermal vent metagenome</name>
    <dbReference type="NCBI Taxonomy" id="652676"/>
    <lineage>
        <taxon>unclassified sequences</taxon>
        <taxon>metagenomes</taxon>
        <taxon>ecological metagenomes</taxon>
    </lineage>
</organism>
<evidence type="ECO:0008006" key="2">
    <source>
        <dbReference type="Google" id="ProtNLM"/>
    </source>
</evidence>